<keyword evidence="2" id="KW-1185">Reference proteome</keyword>
<protein>
    <submittedName>
        <fullName evidence="1">Uncharacterized protein</fullName>
    </submittedName>
</protein>
<dbReference type="EMBL" id="FPBV01000015">
    <property type="protein sequence ID" value="SFU94901.1"/>
    <property type="molecule type" value="Genomic_DNA"/>
</dbReference>
<sequence>MKYELTFWGSARVQRFPRYRRMHRTYEDAMETAYRVFGKLEERGLARAAHPAIIYGPGCGPDGRTIC</sequence>
<dbReference type="Proteomes" id="UP000183508">
    <property type="component" value="Unassembled WGS sequence"/>
</dbReference>
<dbReference type="AlphaFoldDB" id="A0A1I7KBW1"/>
<accession>A0A1I7KBW1</accession>
<name>A0A1I7KBW1_9BACL</name>
<reference evidence="2" key="1">
    <citation type="submission" date="2016-10" db="EMBL/GenBank/DDBJ databases">
        <authorList>
            <person name="Varghese N."/>
        </authorList>
    </citation>
    <scope>NUCLEOTIDE SEQUENCE [LARGE SCALE GENOMIC DNA]</scope>
    <source>
        <strain evidence="2">DSM 17980</strain>
    </source>
</reference>
<organism evidence="1 2">
    <name type="scientific">Alicyclobacillus macrosporangiidus</name>
    <dbReference type="NCBI Taxonomy" id="392015"/>
    <lineage>
        <taxon>Bacteria</taxon>
        <taxon>Bacillati</taxon>
        <taxon>Bacillota</taxon>
        <taxon>Bacilli</taxon>
        <taxon>Bacillales</taxon>
        <taxon>Alicyclobacillaceae</taxon>
        <taxon>Alicyclobacillus</taxon>
    </lineage>
</organism>
<evidence type="ECO:0000313" key="1">
    <source>
        <dbReference type="EMBL" id="SFU94901.1"/>
    </source>
</evidence>
<dbReference type="STRING" id="392015.SAMN05421543_11512"/>
<proteinExistence type="predicted"/>
<evidence type="ECO:0000313" key="2">
    <source>
        <dbReference type="Proteomes" id="UP000183508"/>
    </source>
</evidence>
<gene>
    <name evidence="1" type="ORF">SAMN05421543_11512</name>
</gene>